<evidence type="ECO:0000313" key="2">
    <source>
        <dbReference type="Proteomes" id="UP000623129"/>
    </source>
</evidence>
<dbReference type="SUPFAM" id="SSF144000">
    <property type="entry name" value="Oxysterol-binding protein-like"/>
    <property type="match status" value="1"/>
</dbReference>
<organism evidence="1 2">
    <name type="scientific">Carex littledalei</name>
    <dbReference type="NCBI Taxonomy" id="544730"/>
    <lineage>
        <taxon>Eukaryota</taxon>
        <taxon>Viridiplantae</taxon>
        <taxon>Streptophyta</taxon>
        <taxon>Embryophyta</taxon>
        <taxon>Tracheophyta</taxon>
        <taxon>Spermatophyta</taxon>
        <taxon>Magnoliopsida</taxon>
        <taxon>Liliopsida</taxon>
        <taxon>Poales</taxon>
        <taxon>Cyperaceae</taxon>
        <taxon>Cyperoideae</taxon>
        <taxon>Cariceae</taxon>
        <taxon>Carex</taxon>
        <taxon>Carex subgen. Euthyceras</taxon>
    </lineage>
</organism>
<keyword evidence="2" id="KW-1185">Reference proteome</keyword>
<dbReference type="InterPro" id="IPR037239">
    <property type="entry name" value="OSBP_sf"/>
</dbReference>
<dbReference type="OrthoDB" id="1731246at2759"/>
<dbReference type="PANTHER" id="PTHR10972">
    <property type="entry name" value="OXYSTEROL-BINDING PROTEIN-RELATED"/>
    <property type="match status" value="1"/>
</dbReference>
<sequence>MEKLISMWSVIKDNVGKDLTRVCLPVYLNKPFSSLRKCFEDFEYSQLLVEAYQFGMMVWGDSLMRKLKVATIAVVSYASM</sequence>
<dbReference type="EMBL" id="SWLB01000025">
    <property type="protein sequence ID" value="KAF3322416.1"/>
    <property type="molecule type" value="Genomic_DNA"/>
</dbReference>
<gene>
    <name evidence="1" type="ORF">FCM35_KLT13557</name>
</gene>
<dbReference type="PANTHER" id="PTHR10972:SF88">
    <property type="entry name" value="OXYSTEROL-BINDING PROTEIN-RELATED PROTEIN 2B"/>
    <property type="match status" value="1"/>
</dbReference>
<dbReference type="GO" id="GO:0016020">
    <property type="term" value="C:membrane"/>
    <property type="evidence" value="ECO:0007669"/>
    <property type="project" value="TreeGrafter"/>
</dbReference>
<reference evidence="1" key="1">
    <citation type="submission" date="2020-01" db="EMBL/GenBank/DDBJ databases">
        <title>Genome sequence of Kobresia littledalei, the first chromosome-level genome in the family Cyperaceae.</title>
        <authorList>
            <person name="Qu G."/>
        </authorList>
    </citation>
    <scope>NUCLEOTIDE SEQUENCE</scope>
    <source>
        <strain evidence="1">C.B.Clarke</strain>
        <tissue evidence="1">Leaf</tissue>
    </source>
</reference>
<evidence type="ECO:0000313" key="1">
    <source>
        <dbReference type="EMBL" id="KAF3322416.1"/>
    </source>
</evidence>
<accession>A0A833QMK7</accession>
<proteinExistence type="predicted"/>
<dbReference type="Pfam" id="PF01237">
    <property type="entry name" value="Oxysterol_BP"/>
    <property type="match status" value="1"/>
</dbReference>
<dbReference type="Proteomes" id="UP000623129">
    <property type="component" value="Unassembled WGS sequence"/>
</dbReference>
<dbReference type="AlphaFoldDB" id="A0A833QMK7"/>
<name>A0A833QMK7_9POAL</name>
<protein>
    <submittedName>
        <fullName evidence="1">Oxysterol-binding protein-related protein 2B</fullName>
    </submittedName>
</protein>
<dbReference type="GO" id="GO:0005829">
    <property type="term" value="C:cytosol"/>
    <property type="evidence" value="ECO:0007669"/>
    <property type="project" value="TreeGrafter"/>
</dbReference>
<comment type="caution">
    <text evidence="1">The sequence shown here is derived from an EMBL/GenBank/DDBJ whole genome shotgun (WGS) entry which is preliminary data.</text>
</comment>
<dbReference type="GO" id="GO:0032934">
    <property type="term" value="F:sterol binding"/>
    <property type="evidence" value="ECO:0007669"/>
    <property type="project" value="TreeGrafter"/>
</dbReference>
<dbReference type="InterPro" id="IPR000648">
    <property type="entry name" value="Oxysterol-bd"/>
</dbReference>